<dbReference type="EMBL" id="ATLV01019723">
    <property type="status" value="NOT_ANNOTATED_CDS"/>
    <property type="molecule type" value="Genomic_DNA"/>
</dbReference>
<protein>
    <submittedName>
        <fullName evidence="1 2">Uncharacterized protein</fullName>
    </submittedName>
</protein>
<dbReference type="AlphaFoldDB" id="A0A084W2X9"/>
<proteinExistence type="predicted"/>
<reference evidence="1 3" key="1">
    <citation type="journal article" date="2014" name="BMC Genomics">
        <title>Genome sequence of Anopheles sinensis provides insight into genetics basis of mosquito competence for malaria parasites.</title>
        <authorList>
            <person name="Zhou D."/>
            <person name="Zhang D."/>
            <person name="Ding G."/>
            <person name="Shi L."/>
            <person name="Hou Q."/>
            <person name="Ye Y."/>
            <person name="Xu Y."/>
            <person name="Zhou H."/>
            <person name="Xiong C."/>
            <person name="Li S."/>
            <person name="Yu J."/>
            <person name="Hong S."/>
            <person name="Yu X."/>
            <person name="Zou P."/>
            <person name="Chen C."/>
            <person name="Chang X."/>
            <person name="Wang W."/>
            <person name="Lv Y."/>
            <person name="Sun Y."/>
            <person name="Ma L."/>
            <person name="Shen B."/>
            <person name="Zhu C."/>
        </authorList>
    </citation>
    <scope>NUCLEOTIDE SEQUENCE [LARGE SCALE GENOMIC DNA]</scope>
</reference>
<evidence type="ECO:0000313" key="1">
    <source>
        <dbReference type="EMBL" id="KFB44573.1"/>
    </source>
</evidence>
<dbReference type="VEuPathDB" id="VectorBase:ASIC012455"/>
<keyword evidence="3" id="KW-1185">Reference proteome</keyword>
<name>A0A084W2X9_ANOSI</name>
<dbReference type="EnsemblMetazoa" id="ASIC012455-RA">
    <property type="protein sequence ID" value="ASIC012455-PA"/>
    <property type="gene ID" value="ASIC012455"/>
</dbReference>
<evidence type="ECO:0000313" key="3">
    <source>
        <dbReference type="Proteomes" id="UP000030765"/>
    </source>
</evidence>
<dbReference type="Proteomes" id="UP000030765">
    <property type="component" value="Unassembled WGS sequence"/>
</dbReference>
<sequence length="60" mass="6678">MAKPNRNASAGQSWRGTGAPWKGFSGVKPRTSDAVLSLSCLISEVISWKFQNLTKWFFQC</sequence>
<reference evidence="2" key="2">
    <citation type="submission" date="2020-05" db="UniProtKB">
        <authorList>
            <consortium name="EnsemblMetazoa"/>
        </authorList>
    </citation>
    <scope>IDENTIFICATION</scope>
</reference>
<evidence type="ECO:0000313" key="2">
    <source>
        <dbReference type="EnsemblMetazoa" id="ASIC012455-PA"/>
    </source>
</evidence>
<accession>A0A084W2X9</accession>
<dbReference type="EMBL" id="KE525278">
    <property type="protein sequence ID" value="KFB44573.1"/>
    <property type="molecule type" value="Genomic_DNA"/>
</dbReference>
<gene>
    <name evidence="1" type="ORF">ZHAS_00012455</name>
</gene>
<organism evidence="1">
    <name type="scientific">Anopheles sinensis</name>
    <name type="common">Mosquito</name>
    <dbReference type="NCBI Taxonomy" id="74873"/>
    <lineage>
        <taxon>Eukaryota</taxon>
        <taxon>Metazoa</taxon>
        <taxon>Ecdysozoa</taxon>
        <taxon>Arthropoda</taxon>
        <taxon>Hexapoda</taxon>
        <taxon>Insecta</taxon>
        <taxon>Pterygota</taxon>
        <taxon>Neoptera</taxon>
        <taxon>Endopterygota</taxon>
        <taxon>Diptera</taxon>
        <taxon>Nematocera</taxon>
        <taxon>Culicoidea</taxon>
        <taxon>Culicidae</taxon>
        <taxon>Anophelinae</taxon>
        <taxon>Anopheles</taxon>
    </lineage>
</organism>